<protein>
    <recommendedName>
        <fullName evidence="3">CAAX protease</fullName>
    </recommendedName>
</protein>
<evidence type="ECO:0000313" key="1">
    <source>
        <dbReference type="EMBL" id="RXN86601.1"/>
    </source>
</evidence>
<accession>A0A4Q1HI17</accession>
<proteinExistence type="predicted"/>
<evidence type="ECO:0000313" key="2">
    <source>
        <dbReference type="Proteomes" id="UP000290849"/>
    </source>
</evidence>
<dbReference type="Proteomes" id="UP000290849">
    <property type="component" value="Unassembled WGS sequence"/>
</dbReference>
<evidence type="ECO:0008006" key="3">
    <source>
        <dbReference type="Google" id="ProtNLM"/>
    </source>
</evidence>
<organism evidence="1 2">
    <name type="scientific">Achromobacter aloeverae</name>
    <dbReference type="NCBI Taxonomy" id="1750518"/>
    <lineage>
        <taxon>Bacteria</taxon>
        <taxon>Pseudomonadati</taxon>
        <taxon>Pseudomonadota</taxon>
        <taxon>Betaproteobacteria</taxon>
        <taxon>Burkholderiales</taxon>
        <taxon>Alcaligenaceae</taxon>
        <taxon>Achromobacter</taxon>
    </lineage>
</organism>
<dbReference type="AlphaFoldDB" id="A0A4Q1HI17"/>
<comment type="caution">
    <text evidence="1">The sequence shown here is derived from an EMBL/GenBank/DDBJ whole genome shotgun (WGS) entry which is preliminary data.</text>
</comment>
<sequence length="335" mass="38114">MVNPRQPGWTMILASGSAYVGPFVDAISHARLSNYRTFFCPADDNETLGLYQWNDDVSGSLFRAMSLLEIVLRNQFHKALGGRYGAIGPTGGKDWFNHLNLNPDSRDKVRKITHRRRHGTWLPRNPMPSPDDVVSKLTFGFWPHLLDVTTDATGQALKWGDILVDVVPGHRMRLPTQWKQHQRDALFARLDLCNEVRNRIAHHEPIWKLGPLLQEARARQGVTPAIVAPAPATPSDAVDRLALYYNRMVELLKWLSPDVATAYRGCEADARCRMLLTHETLEHYRRRRSLGAVQLDHFLGKRRLAKVLKYASRHRQPVALKRGEAVVGHWASHAR</sequence>
<name>A0A4Q1HI17_9BURK</name>
<gene>
    <name evidence="1" type="ORF">C7R54_16810</name>
</gene>
<reference evidence="1 2" key="1">
    <citation type="journal article" date="2017" name="Int. J. Syst. Evol. Microbiol.">
        <title>Achromobacter aloeverae sp. nov., isolated from the root of Aloe vera (L.) Burm.f.</title>
        <authorList>
            <person name="Kuncharoen N."/>
            <person name="Muramatsu Y."/>
            <person name="Shibata C."/>
            <person name="Kamakura Y."/>
            <person name="Nakagawa Y."/>
            <person name="Tanasupawat S."/>
        </authorList>
    </citation>
    <scope>NUCLEOTIDE SEQUENCE [LARGE SCALE GENOMIC DNA]</scope>
    <source>
        <strain evidence="1 2">AVA-1</strain>
    </source>
</reference>
<keyword evidence="2" id="KW-1185">Reference proteome</keyword>
<dbReference type="EMBL" id="PYAL01000005">
    <property type="protein sequence ID" value="RXN86601.1"/>
    <property type="molecule type" value="Genomic_DNA"/>
</dbReference>